<name>A0ACA9KV23_9GLOM</name>
<proteinExistence type="predicted"/>
<comment type="caution">
    <text evidence="1">The sequence shown here is derived from an EMBL/GenBank/DDBJ whole genome shotgun (WGS) entry which is preliminary data.</text>
</comment>
<feature type="non-terminal residue" evidence="1">
    <location>
        <position position="205"/>
    </location>
</feature>
<dbReference type="Proteomes" id="UP000789366">
    <property type="component" value="Unassembled WGS sequence"/>
</dbReference>
<protein>
    <submittedName>
        <fullName evidence="1">5622_t:CDS:1</fullName>
    </submittedName>
</protein>
<reference evidence="1" key="1">
    <citation type="submission" date="2021-06" db="EMBL/GenBank/DDBJ databases">
        <authorList>
            <person name="Kallberg Y."/>
            <person name="Tangrot J."/>
            <person name="Rosling A."/>
        </authorList>
    </citation>
    <scope>NUCLEOTIDE SEQUENCE</scope>
    <source>
        <strain evidence="1">28 12/20/2015</strain>
    </source>
</reference>
<keyword evidence="2" id="KW-1185">Reference proteome</keyword>
<evidence type="ECO:0000313" key="2">
    <source>
        <dbReference type="Proteomes" id="UP000789366"/>
    </source>
</evidence>
<organism evidence="1 2">
    <name type="scientific">Cetraspora pellucida</name>
    <dbReference type="NCBI Taxonomy" id="1433469"/>
    <lineage>
        <taxon>Eukaryota</taxon>
        <taxon>Fungi</taxon>
        <taxon>Fungi incertae sedis</taxon>
        <taxon>Mucoromycota</taxon>
        <taxon>Glomeromycotina</taxon>
        <taxon>Glomeromycetes</taxon>
        <taxon>Diversisporales</taxon>
        <taxon>Gigasporaceae</taxon>
        <taxon>Cetraspora</taxon>
    </lineage>
</organism>
<sequence>MSSPSALSYEVREPTDASSYDETQEVTNILPYNKAQELTEIYEVQEQPTAMAIQMNLKTMSHYLLLVVSLQVLQDIDYLKNLIVNGPILTMPLIKIMATQSNKVSCFRVASDDDKVFYARTLWQINPLLDLTAPDEKVVCDLTVTDCKSFWTTTLTISDLKQVKPIGIPDVLKFCGATQAALSGQEEYDSYKLSCRIFVSEKHAR</sequence>
<gene>
    <name evidence="1" type="ORF">SPELUC_LOCUS2727</name>
</gene>
<evidence type="ECO:0000313" key="1">
    <source>
        <dbReference type="EMBL" id="CAG8494792.1"/>
    </source>
</evidence>
<dbReference type="EMBL" id="CAJVPW010001914">
    <property type="protein sequence ID" value="CAG8494792.1"/>
    <property type="molecule type" value="Genomic_DNA"/>
</dbReference>
<accession>A0ACA9KV23</accession>